<proteinExistence type="predicted"/>
<accession>A0A2Z7D2I9</accession>
<evidence type="ECO:0000313" key="1">
    <source>
        <dbReference type="EMBL" id="KZV53654.1"/>
    </source>
</evidence>
<reference evidence="1 2" key="1">
    <citation type="journal article" date="2015" name="Proc. Natl. Acad. Sci. U.S.A.">
        <title>The resurrection genome of Boea hygrometrica: A blueprint for survival of dehydration.</title>
        <authorList>
            <person name="Xiao L."/>
            <person name="Yang G."/>
            <person name="Zhang L."/>
            <person name="Yang X."/>
            <person name="Zhao S."/>
            <person name="Ji Z."/>
            <person name="Zhou Q."/>
            <person name="Hu M."/>
            <person name="Wang Y."/>
            <person name="Chen M."/>
            <person name="Xu Y."/>
            <person name="Jin H."/>
            <person name="Xiao X."/>
            <person name="Hu G."/>
            <person name="Bao F."/>
            <person name="Hu Y."/>
            <person name="Wan P."/>
            <person name="Li L."/>
            <person name="Deng X."/>
            <person name="Kuang T."/>
            <person name="Xiang C."/>
            <person name="Zhu J.K."/>
            <person name="Oliver M.J."/>
            <person name="He Y."/>
        </authorList>
    </citation>
    <scope>NUCLEOTIDE SEQUENCE [LARGE SCALE GENOMIC DNA]</scope>
    <source>
        <strain evidence="2">cv. XS01</strain>
    </source>
</reference>
<name>A0A2Z7D2I9_9LAMI</name>
<gene>
    <name evidence="1" type="ORF">F511_38991</name>
</gene>
<dbReference type="Proteomes" id="UP000250235">
    <property type="component" value="Unassembled WGS sequence"/>
</dbReference>
<protein>
    <submittedName>
        <fullName evidence="1">Uncharacterized protein</fullName>
    </submittedName>
</protein>
<organism evidence="1 2">
    <name type="scientific">Dorcoceras hygrometricum</name>
    <dbReference type="NCBI Taxonomy" id="472368"/>
    <lineage>
        <taxon>Eukaryota</taxon>
        <taxon>Viridiplantae</taxon>
        <taxon>Streptophyta</taxon>
        <taxon>Embryophyta</taxon>
        <taxon>Tracheophyta</taxon>
        <taxon>Spermatophyta</taxon>
        <taxon>Magnoliopsida</taxon>
        <taxon>eudicotyledons</taxon>
        <taxon>Gunneridae</taxon>
        <taxon>Pentapetalae</taxon>
        <taxon>asterids</taxon>
        <taxon>lamiids</taxon>
        <taxon>Lamiales</taxon>
        <taxon>Gesneriaceae</taxon>
        <taxon>Didymocarpoideae</taxon>
        <taxon>Trichosporeae</taxon>
        <taxon>Loxocarpinae</taxon>
        <taxon>Dorcoceras</taxon>
    </lineage>
</organism>
<dbReference type="EMBL" id="KQ990109">
    <property type="protein sequence ID" value="KZV53654.1"/>
    <property type="molecule type" value="Genomic_DNA"/>
</dbReference>
<dbReference type="AlphaFoldDB" id="A0A2Z7D2I9"/>
<evidence type="ECO:0000313" key="2">
    <source>
        <dbReference type="Proteomes" id="UP000250235"/>
    </source>
</evidence>
<sequence>MRNNSREAAPSDRPSMHGQRACTAHVHACAYIEIVYILQQKPAVALNKNQQQPTDVAFAKEHQNDAASTNQNDAVALQHLTTDFFPNNQQMVALNNSNGVVKDTSPLLPTVDQKRYTQNAAFQLIKTTSPLISDWFLKPTAGHSAGTIPHNATADSATIQQSTPKSLTNTCRFLVNPHIRATAASRYLFKRYY</sequence>
<keyword evidence="2" id="KW-1185">Reference proteome</keyword>